<organism evidence="1 2">
    <name type="scientific">Neophaeococcomyces mojaviensis</name>
    <dbReference type="NCBI Taxonomy" id="3383035"/>
    <lineage>
        <taxon>Eukaryota</taxon>
        <taxon>Fungi</taxon>
        <taxon>Dikarya</taxon>
        <taxon>Ascomycota</taxon>
        <taxon>Pezizomycotina</taxon>
        <taxon>Eurotiomycetes</taxon>
        <taxon>Chaetothyriomycetidae</taxon>
        <taxon>Chaetothyriales</taxon>
        <taxon>Chaetothyriales incertae sedis</taxon>
        <taxon>Neophaeococcomyces</taxon>
    </lineage>
</organism>
<proteinExistence type="predicted"/>
<accession>A0ACC3A1K4</accession>
<evidence type="ECO:0000313" key="2">
    <source>
        <dbReference type="Proteomes" id="UP001172386"/>
    </source>
</evidence>
<evidence type="ECO:0000313" key="1">
    <source>
        <dbReference type="EMBL" id="KAJ9653993.1"/>
    </source>
</evidence>
<sequence length="721" mass="80696">MSVVGIDLGSQTTKIGVARNKGIDIITNETSNRATPSLVGFGPKSRYLGENAKTQEISNLKNTISSLKRLAGRSLNDPEVTIEQEFITAPLVDINGQVGAEVTYRGEKQRFTAVQLIGMYLGKLRDTASKELRLPVSDVVISCPPWFTDAQRRAMLDASQVANLKLLRLINDNTAIALGYGITKTDLPEADAKPRRVAFVDIGYSDYTCSIVEFRKGELAVKATTYDRHFGGRNFDKALVDHFAKEFKEKFKLDITTNAKAKLRVAAAAEKIKKILSANTSAPLNIESLMDDKDVRAVLKREELEELVRPLLERVTVPIEQALAEAKLKVEDLDAVEMVGGCTRVPSIKEAIAKFFGRPLSYTLNQDEAVARGCTFSCAILSPVFRVRDFAIHDIVTYPIEFTWEQSPDIPDEDTSLTVFNKGNVMPSTKILTFYRKQPFDLEARYAKPEMLPGKTNPWIGRFSVKGVKADAQDDFMICKLKARLNIHGILNVESGYYVEDVEVEEPVPEAKEGDKMETDQPNGDAEPKPKTRKVKKQQRKGELPMSAGTSSLDEQTLASLAEAENQMYMEDKLVADTEDKKNELEAYIYELRGAIDDKYSEFASPEEKEKIKDKLEKTEDWLYDEGDDATKAQYIAKMDDIKFVAGPVIQRYNDKLEEERQARFKAEEEVAAKKRAEAEAKKKAEEEAKKTAEPQKAEDTEMKDAETVKPDEVEESTGSK</sequence>
<reference evidence="1" key="1">
    <citation type="submission" date="2022-10" db="EMBL/GenBank/DDBJ databases">
        <title>Culturing micro-colonial fungi from biological soil crusts in the Mojave desert and describing Neophaeococcomyces mojavensis, and introducing the new genera and species Taxawa tesnikishii.</title>
        <authorList>
            <person name="Kurbessoian T."/>
            <person name="Stajich J.E."/>
        </authorList>
    </citation>
    <scope>NUCLEOTIDE SEQUENCE</scope>
    <source>
        <strain evidence="1">JES_112</strain>
    </source>
</reference>
<dbReference type="Proteomes" id="UP001172386">
    <property type="component" value="Unassembled WGS sequence"/>
</dbReference>
<keyword evidence="2" id="KW-1185">Reference proteome</keyword>
<gene>
    <name evidence="1" type="primary">SSE1</name>
    <name evidence="1" type="ORF">H2198_006912</name>
</gene>
<dbReference type="EMBL" id="JAPDRQ010000135">
    <property type="protein sequence ID" value="KAJ9653993.1"/>
    <property type="molecule type" value="Genomic_DNA"/>
</dbReference>
<name>A0ACC3A1K4_9EURO</name>
<comment type="caution">
    <text evidence="1">The sequence shown here is derived from an EMBL/GenBank/DDBJ whole genome shotgun (WGS) entry which is preliminary data.</text>
</comment>
<protein>
    <submittedName>
        <fullName evidence="1">Adenyl-nucleotide exchange factor sse1</fullName>
    </submittedName>
</protein>